<dbReference type="EMBL" id="JBBXMP010000196">
    <property type="protein sequence ID" value="KAL0060027.1"/>
    <property type="molecule type" value="Genomic_DNA"/>
</dbReference>
<proteinExistence type="predicted"/>
<organism evidence="1 2">
    <name type="scientific">Marasmius tenuissimus</name>
    <dbReference type="NCBI Taxonomy" id="585030"/>
    <lineage>
        <taxon>Eukaryota</taxon>
        <taxon>Fungi</taxon>
        <taxon>Dikarya</taxon>
        <taxon>Basidiomycota</taxon>
        <taxon>Agaricomycotina</taxon>
        <taxon>Agaricomycetes</taxon>
        <taxon>Agaricomycetidae</taxon>
        <taxon>Agaricales</taxon>
        <taxon>Marasmiineae</taxon>
        <taxon>Marasmiaceae</taxon>
        <taxon>Marasmius</taxon>
    </lineage>
</organism>
<evidence type="ECO:0000313" key="2">
    <source>
        <dbReference type="Proteomes" id="UP001437256"/>
    </source>
</evidence>
<dbReference type="Proteomes" id="UP001437256">
    <property type="component" value="Unassembled WGS sequence"/>
</dbReference>
<evidence type="ECO:0000313" key="1">
    <source>
        <dbReference type="EMBL" id="KAL0060027.1"/>
    </source>
</evidence>
<sequence length="522" mass="60331">MVQYQRTPRGQIKLTETLFETETQTGQHYEDLINGSNISETKRVFYLARTMSRTRESSPFLVVKYTGRDAKKAFETDVLKFAQLKCALSTMLILASSRHAMEYTQNSAAMLCYLRLQRDQIALTLPFSTAQIIGLPQGILGDFDIWPIAPWNQHRACSDAILLDYLSQNGAGEFILSQLSGMGRDVIDKYDWHHVHHIYSRVQQRCVAKFPENSWFFDIERCRNGMLWHLETPTETVMEDGRIRLTILNHNMVDAISDDKDMEFYLSPKQSTNRMELPSNNMAWLGQALYVFDVLGIPREGWEDYTLIPDHLISFSLIHHDSESQTRLRPRDFHVQFDPPYYLFVFPDGISLDIIFGELAPPESLYYWSVDPDGSSRMSEAQCMALGLPCFCRTRVRPVCHGWQWKVEIYDLVRRWQEAKGFDPTTTDFARSMGYPIVEMLAQDGHRFETCVEDDEGSDLKHESGLEPMQVDEFFETTPDSQDPPTLPRQGLEESLSMDVDMENCSNRISRLRVETDSMHET</sequence>
<accession>A0ABR2ZHU6</accession>
<comment type="caution">
    <text evidence="1">The sequence shown here is derived from an EMBL/GenBank/DDBJ whole genome shotgun (WGS) entry which is preliminary data.</text>
</comment>
<keyword evidence="2" id="KW-1185">Reference proteome</keyword>
<name>A0ABR2ZHU6_9AGAR</name>
<protein>
    <submittedName>
        <fullName evidence="1">Uncharacterized protein</fullName>
    </submittedName>
</protein>
<gene>
    <name evidence="1" type="ORF">AAF712_013206</name>
</gene>
<reference evidence="1 2" key="1">
    <citation type="submission" date="2024-05" db="EMBL/GenBank/DDBJ databases">
        <title>A draft genome resource for the thread blight pathogen Marasmius tenuissimus strain MS-2.</title>
        <authorList>
            <person name="Yulfo-Soto G.E."/>
            <person name="Baruah I.K."/>
            <person name="Amoako-Attah I."/>
            <person name="Bukari Y."/>
            <person name="Meinhardt L.W."/>
            <person name="Bailey B.A."/>
            <person name="Cohen S.P."/>
        </authorList>
    </citation>
    <scope>NUCLEOTIDE SEQUENCE [LARGE SCALE GENOMIC DNA]</scope>
    <source>
        <strain evidence="1 2">MS-2</strain>
    </source>
</reference>